<dbReference type="InParanoid" id="A0A7E5WV67"/>
<dbReference type="GO" id="GO:0015074">
    <property type="term" value="P:DNA integration"/>
    <property type="evidence" value="ECO:0007669"/>
    <property type="project" value="InterPro"/>
</dbReference>
<dbReference type="InterPro" id="IPR001584">
    <property type="entry name" value="Integrase_cat-core"/>
</dbReference>
<dbReference type="Pfam" id="PF18701">
    <property type="entry name" value="DUF5641"/>
    <property type="match status" value="1"/>
</dbReference>
<dbReference type="RefSeq" id="XP_026744730.1">
    <property type="nucleotide sequence ID" value="XM_026888929.1"/>
</dbReference>
<dbReference type="InterPro" id="IPR036397">
    <property type="entry name" value="RNaseH_sf"/>
</dbReference>
<dbReference type="PROSITE" id="PS50994">
    <property type="entry name" value="INTEGRASE"/>
    <property type="match status" value="1"/>
</dbReference>
<dbReference type="InterPro" id="IPR012337">
    <property type="entry name" value="RNaseH-like_sf"/>
</dbReference>
<proteinExistence type="predicted"/>
<dbReference type="Proteomes" id="UP000322000">
    <property type="component" value="Chromosome 28"/>
</dbReference>
<dbReference type="SUPFAM" id="SSF53098">
    <property type="entry name" value="Ribonuclease H-like"/>
    <property type="match status" value="1"/>
</dbReference>
<organism evidence="2 3">
    <name type="scientific">Trichoplusia ni</name>
    <name type="common">Cabbage looper</name>
    <dbReference type="NCBI Taxonomy" id="7111"/>
    <lineage>
        <taxon>Eukaryota</taxon>
        <taxon>Metazoa</taxon>
        <taxon>Ecdysozoa</taxon>
        <taxon>Arthropoda</taxon>
        <taxon>Hexapoda</taxon>
        <taxon>Insecta</taxon>
        <taxon>Pterygota</taxon>
        <taxon>Neoptera</taxon>
        <taxon>Endopterygota</taxon>
        <taxon>Lepidoptera</taxon>
        <taxon>Glossata</taxon>
        <taxon>Ditrysia</taxon>
        <taxon>Noctuoidea</taxon>
        <taxon>Noctuidae</taxon>
        <taxon>Plusiinae</taxon>
        <taxon>Trichoplusia</taxon>
    </lineage>
</organism>
<gene>
    <name evidence="3" type="primary">LOC113506070</name>
</gene>
<sequence>MLRISQMEMFPEEYKTLSLKKPLSRKNRLVSLSLFLDDRGVIRVGGRLDNANYSYDTKHPILLDSKHHITKILFRCEHLKLMHAGPQLLLSNIRQTYWPLGGRNLSKGTFRECVKCFRFRCQAVQPVMGQLPRARTQLEFPFYNCSVDYAGPMLIADRKGRGARLIKSYICVFVCLAVKTVHLELVTDLTKDAYLAALKRFVARRGKPHSILSDNGTAFVGVFNELAQFLANSNLETDFAQEAIKFSFTPPYSPHFNGITEAAVKSTKRHLKTIVHSSHLTYEEMNTYLVQIEAILNSRPLVALSSSPDDLTALTPSHFLIGRPLISVSQPQVHSVNITRLDRYKRIEHLRQHFWNRFSHEYVVMLQQRTRWHASTGELKLNQLVLIRDKTQPPLHWLLGRIVKVFPGADGITRVAEIKTKKGSITRAFNNLCPLPIEDDVSTRAGCSETSRT</sequence>
<feature type="domain" description="Integrase catalytic" evidence="1">
    <location>
        <begin position="137"/>
        <end position="324"/>
    </location>
</feature>
<protein>
    <submittedName>
        <fullName evidence="3">Uncharacterized protein LOC113506070</fullName>
    </submittedName>
</protein>
<dbReference type="Pfam" id="PF00665">
    <property type="entry name" value="rve"/>
    <property type="match status" value="1"/>
</dbReference>
<reference evidence="3" key="1">
    <citation type="submission" date="2025-08" db="UniProtKB">
        <authorList>
            <consortium name="RefSeq"/>
        </authorList>
    </citation>
    <scope>IDENTIFICATION</scope>
</reference>
<keyword evidence="2" id="KW-1185">Reference proteome</keyword>
<dbReference type="AlphaFoldDB" id="A0A7E5WV67"/>
<name>A0A7E5WV67_TRINI</name>
<dbReference type="InterPro" id="IPR040676">
    <property type="entry name" value="DUF5641"/>
</dbReference>
<evidence type="ECO:0000313" key="2">
    <source>
        <dbReference type="Proteomes" id="UP000322000"/>
    </source>
</evidence>
<accession>A0A7E5WV67</accession>
<dbReference type="PANTHER" id="PTHR47331">
    <property type="entry name" value="PHD-TYPE DOMAIN-CONTAINING PROTEIN"/>
    <property type="match status" value="1"/>
</dbReference>
<evidence type="ECO:0000259" key="1">
    <source>
        <dbReference type="PROSITE" id="PS50994"/>
    </source>
</evidence>
<dbReference type="GeneID" id="113506070"/>
<evidence type="ECO:0000313" key="3">
    <source>
        <dbReference type="RefSeq" id="XP_026744730.1"/>
    </source>
</evidence>
<dbReference type="KEGG" id="tnl:113506070"/>
<dbReference type="OrthoDB" id="8036689at2759"/>
<dbReference type="Gene3D" id="3.30.420.10">
    <property type="entry name" value="Ribonuclease H-like superfamily/Ribonuclease H"/>
    <property type="match status" value="1"/>
</dbReference>
<dbReference type="GO" id="GO:0003676">
    <property type="term" value="F:nucleic acid binding"/>
    <property type="evidence" value="ECO:0007669"/>
    <property type="project" value="InterPro"/>
</dbReference>